<dbReference type="AlphaFoldDB" id="A0ABD6E5K2"/>
<reference evidence="2 3" key="1">
    <citation type="submission" date="2024-08" db="EMBL/GenBank/DDBJ databases">
        <title>Gnathostoma spinigerum genome.</title>
        <authorList>
            <person name="Gonzalez-Bertolin B."/>
            <person name="Monzon S."/>
            <person name="Zaballos A."/>
            <person name="Jimenez P."/>
            <person name="Dekumyoy P."/>
            <person name="Varona S."/>
            <person name="Cuesta I."/>
            <person name="Sumanam S."/>
            <person name="Adisakwattana P."/>
            <person name="Gasser R.B."/>
            <person name="Hernandez-Gonzalez A."/>
            <person name="Young N.D."/>
            <person name="Perteguer M.J."/>
        </authorList>
    </citation>
    <scope>NUCLEOTIDE SEQUENCE [LARGE SCALE GENOMIC DNA]</scope>
    <source>
        <strain evidence="2">AL3</strain>
        <tissue evidence="2">Liver</tissue>
    </source>
</reference>
<gene>
    <name evidence="2" type="ORF">AB6A40_001967</name>
</gene>
<sequence>MTNLAVVFIVSVTVPGSLSVVPDTCVDSQFCSGSCDQGKQVSLECPRKCKVCSDSPMSPQEAREISERKPRYQCSNGWSEIPGNQITDWGAMKSMTGRIDFANLAGKSMQIYGYSYASPAYLYFESQDAPKNILFYMDLDLPKHQIRLSTSKDGQWSNYAVFSMVLRCCSQGFYPRAHYFWMIEIRFGTRANRQFIDIINTVEGETAYRFYPNDEVKPYDRYYFTQAGYSVLSVTWSNNGYMVFKSGLPVGSEIQLMGKTLEGHLTITLTKANGDTSAIIIFRREVRTTTEVEVTMKGIIAKDKCADYCYYADMYDYKLTHITIRRKTGGFEVWHKGHLFVTMDNPGILKDDIVKIDVMTGFETYGISVLDC</sequence>
<evidence type="ECO:0000313" key="3">
    <source>
        <dbReference type="Proteomes" id="UP001608902"/>
    </source>
</evidence>
<evidence type="ECO:0000313" key="2">
    <source>
        <dbReference type="EMBL" id="MFH4975258.1"/>
    </source>
</evidence>
<evidence type="ECO:0000256" key="1">
    <source>
        <dbReference type="SAM" id="SignalP"/>
    </source>
</evidence>
<dbReference type="Proteomes" id="UP001608902">
    <property type="component" value="Unassembled WGS sequence"/>
</dbReference>
<dbReference type="EMBL" id="JBGFUD010000801">
    <property type="protein sequence ID" value="MFH4975258.1"/>
    <property type="molecule type" value="Genomic_DNA"/>
</dbReference>
<comment type="caution">
    <text evidence="2">The sequence shown here is derived from an EMBL/GenBank/DDBJ whole genome shotgun (WGS) entry which is preliminary data.</text>
</comment>
<name>A0ABD6E5K2_9BILA</name>
<keyword evidence="3" id="KW-1185">Reference proteome</keyword>
<feature type="signal peptide" evidence="1">
    <location>
        <begin position="1"/>
        <end position="19"/>
    </location>
</feature>
<keyword evidence="1" id="KW-0732">Signal</keyword>
<accession>A0ABD6E5K2</accession>
<protein>
    <submittedName>
        <fullName evidence="2">Uncharacterized protein</fullName>
    </submittedName>
</protein>
<proteinExistence type="predicted"/>
<feature type="chain" id="PRO_5044813338" evidence="1">
    <location>
        <begin position="20"/>
        <end position="372"/>
    </location>
</feature>
<organism evidence="2 3">
    <name type="scientific">Gnathostoma spinigerum</name>
    <dbReference type="NCBI Taxonomy" id="75299"/>
    <lineage>
        <taxon>Eukaryota</taxon>
        <taxon>Metazoa</taxon>
        <taxon>Ecdysozoa</taxon>
        <taxon>Nematoda</taxon>
        <taxon>Chromadorea</taxon>
        <taxon>Rhabditida</taxon>
        <taxon>Spirurina</taxon>
        <taxon>Gnathostomatomorpha</taxon>
        <taxon>Gnathostomatoidea</taxon>
        <taxon>Gnathostomatidae</taxon>
        <taxon>Gnathostoma</taxon>
    </lineage>
</organism>